<accession>A0A6J6I2X3</accession>
<dbReference type="AlphaFoldDB" id="A0A6J6I2X3"/>
<dbReference type="EMBL" id="CAEZVD010000016">
    <property type="protein sequence ID" value="CAB4617774.1"/>
    <property type="molecule type" value="Genomic_DNA"/>
</dbReference>
<feature type="transmembrane region" description="Helical" evidence="1">
    <location>
        <begin position="55"/>
        <end position="74"/>
    </location>
</feature>
<keyword evidence="1" id="KW-0812">Transmembrane</keyword>
<keyword evidence="1" id="KW-1133">Transmembrane helix</keyword>
<evidence type="ECO:0000259" key="2">
    <source>
        <dbReference type="Pfam" id="PF11181"/>
    </source>
</evidence>
<keyword evidence="1" id="KW-0472">Membrane</keyword>
<feature type="domain" description="General stress protein 17M-like" evidence="2">
    <location>
        <begin position="6"/>
        <end position="73"/>
    </location>
</feature>
<evidence type="ECO:0000313" key="3">
    <source>
        <dbReference type="EMBL" id="CAB4617774.1"/>
    </source>
</evidence>
<evidence type="ECO:0000256" key="1">
    <source>
        <dbReference type="SAM" id="Phobius"/>
    </source>
</evidence>
<dbReference type="Pfam" id="PF11181">
    <property type="entry name" value="YflT"/>
    <property type="match status" value="1"/>
</dbReference>
<feature type="transmembrane region" description="Helical" evidence="1">
    <location>
        <begin position="86"/>
        <end position="108"/>
    </location>
</feature>
<dbReference type="InterPro" id="IPR025889">
    <property type="entry name" value="GSP17M-like_dom"/>
</dbReference>
<proteinExistence type="predicted"/>
<reference evidence="3" key="1">
    <citation type="submission" date="2020-05" db="EMBL/GenBank/DDBJ databases">
        <authorList>
            <person name="Chiriac C."/>
            <person name="Salcher M."/>
            <person name="Ghai R."/>
            <person name="Kavagutti S V."/>
        </authorList>
    </citation>
    <scope>NUCLEOTIDE SEQUENCE</scope>
</reference>
<protein>
    <submittedName>
        <fullName evidence="3">Unannotated protein</fullName>
    </submittedName>
</protein>
<name>A0A6J6I2X3_9ZZZZ</name>
<organism evidence="3">
    <name type="scientific">freshwater metagenome</name>
    <dbReference type="NCBI Taxonomy" id="449393"/>
    <lineage>
        <taxon>unclassified sequences</taxon>
        <taxon>metagenomes</taxon>
        <taxon>ecological metagenomes</taxon>
    </lineage>
</organism>
<gene>
    <name evidence="3" type="ORF">UFOPK1909_00319</name>
</gene>
<sequence>MPQGEVVADFKQYPDALAYVDNLIKNNFPAGAVAIVGSDLRTVERVRGKINYARMAIGGAVTGSWMGLAFGLIFGGSMNPTDPNQFTMSESIFSAVVIGAGLGMLFNVTRYSLTKNKRSFISQSTVVASKYQIQVPAALADQARSVPAAEAK</sequence>